<dbReference type="InterPro" id="IPR050401">
    <property type="entry name" value="Cyclic_nucleotide_synthase"/>
</dbReference>
<gene>
    <name evidence="7" type="ORF">NECAME_01547</name>
</gene>
<reference evidence="8" key="1">
    <citation type="journal article" date="2014" name="Nat. Genet.">
        <title>Genome of the human hookworm Necator americanus.</title>
        <authorList>
            <person name="Tang Y.T."/>
            <person name="Gao X."/>
            <person name="Rosa B.A."/>
            <person name="Abubucker S."/>
            <person name="Hallsworth-Pepin K."/>
            <person name="Martin J."/>
            <person name="Tyagi R."/>
            <person name="Heizer E."/>
            <person name="Zhang X."/>
            <person name="Bhonagiri-Palsikar V."/>
            <person name="Minx P."/>
            <person name="Warren W.C."/>
            <person name="Wang Q."/>
            <person name="Zhan B."/>
            <person name="Hotez P.J."/>
            <person name="Sternberg P.W."/>
            <person name="Dougall A."/>
            <person name="Gaze S.T."/>
            <person name="Mulvenna J."/>
            <person name="Sotillo J."/>
            <person name="Ranganathan S."/>
            <person name="Rabelo E.M."/>
            <person name="Wilson R.K."/>
            <person name="Felgner P.L."/>
            <person name="Bethony J."/>
            <person name="Hawdon J.M."/>
            <person name="Gasser R.B."/>
            <person name="Loukas A."/>
            <person name="Mitreva M."/>
        </authorList>
    </citation>
    <scope>NUCLEOTIDE SEQUENCE [LARGE SCALE GENOMIC DNA]</scope>
</reference>
<evidence type="ECO:0000259" key="6">
    <source>
        <dbReference type="PROSITE" id="PS50011"/>
    </source>
</evidence>
<evidence type="ECO:0000256" key="5">
    <source>
        <dbReference type="ARBA" id="ARBA00023293"/>
    </source>
</evidence>
<feature type="domain" description="Protein kinase" evidence="6">
    <location>
        <begin position="144"/>
        <end position="403"/>
    </location>
</feature>
<dbReference type="PROSITE" id="PS50011">
    <property type="entry name" value="PROTEIN_KINASE_DOM"/>
    <property type="match status" value="1"/>
</dbReference>
<accession>W2TSE7</accession>
<dbReference type="PANTHER" id="PTHR11920:SF355">
    <property type="entry name" value="RECEPTOR-TYPE GUANYLATE CYCLASE GCY-10-RELATED"/>
    <property type="match status" value="1"/>
</dbReference>
<dbReference type="Pfam" id="PF07714">
    <property type="entry name" value="PK_Tyr_Ser-Thr"/>
    <property type="match status" value="1"/>
</dbReference>
<dbReference type="Proteomes" id="UP000053676">
    <property type="component" value="Unassembled WGS sequence"/>
</dbReference>
<dbReference type="AlphaFoldDB" id="W2TSE7"/>
<dbReference type="SUPFAM" id="SSF56112">
    <property type="entry name" value="Protein kinase-like (PK-like)"/>
    <property type="match status" value="1"/>
</dbReference>
<dbReference type="InterPro" id="IPR001245">
    <property type="entry name" value="Ser-Thr/Tyr_kinase_cat_dom"/>
</dbReference>
<comment type="catalytic activity">
    <reaction evidence="1">
        <text>GTP = 3',5'-cyclic GMP + diphosphate</text>
        <dbReference type="Rhea" id="RHEA:13665"/>
        <dbReference type="ChEBI" id="CHEBI:33019"/>
        <dbReference type="ChEBI" id="CHEBI:37565"/>
        <dbReference type="ChEBI" id="CHEBI:57746"/>
        <dbReference type="EC" id="4.6.1.2"/>
    </reaction>
</comment>
<dbReference type="KEGG" id="nai:NECAME_01547"/>
<dbReference type="GO" id="GO:0001653">
    <property type="term" value="F:peptide receptor activity"/>
    <property type="evidence" value="ECO:0007669"/>
    <property type="project" value="TreeGrafter"/>
</dbReference>
<proteinExistence type="predicted"/>
<dbReference type="EC" id="4.6.1.2" evidence="2"/>
<dbReference type="PANTHER" id="PTHR11920">
    <property type="entry name" value="GUANYLYL CYCLASE"/>
    <property type="match status" value="1"/>
</dbReference>
<evidence type="ECO:0000256" key="1">
    <source>
        <dbReference type="ARBA" id="ARBA00001436"/>
    </source>
</evidence>
<evidence type="ECO:0000313" key="8">
    <source>
        <dbReference type="Proteomes" id="UP000053676"/>
    </source>
</evidence>
<dbReference type="GO" id="GO:0004016">
    <property type="term" value="F:adenylate cyclase activity"/>
    <property type="evidence" value="ECO:0007669"/>
    <property type="project" value="TreeGrafter"/>
</dbReference>
<dbReference type="InterPro" id="IPR000719">
    <property type="entry name" value="Prot_kinase_dom"/>
</dbReference>
<dbReference type="OrthoDB" id="60033at2759"/>
<evidence type="ECO:0000313" key="7">
    <source>
        <dbReference type="EMBL" id="ETN84985.1"/>
    </source>
</evidence>
<dbReference type="GO" id="GO:0005524">
    <property type="term" value="F:ATP binding"/>
    <property type="evidence" value="ECO:0007669"/>
    <property type="project" value="InterPro"/>
</dbReference>
<sequence>MSTKVIAIGADFENLKEALDRLDVRGLSSQHYIVIVLCDSPVENCFADSGARSTIADSDVIVLAPYMENYAMASARLSSLISNPVQTSKIMDAEFLTDIQQQQIKECLRLGNCQNHIDTASTSIVCIGKSPKDQLKIIENKQANFKGSKAGEGISGKRRTVASYALLGSNKAEFIGLRHLKKIKWTKPELKFLYDLRQLNHDNLATFLGICANELENFYILYALIDRASLEDFIKDPDFPIDDLFRSAFLRDILKGLQYLHKSPIRYHGLLITKHCLVDSNWVLKLTHFGVANFPMFAPELLKETENCDNYPRGSPQGDIYSLGMILYWLMYREDPFSKTGLRGRALVAEILKRRLKPEVDDYDGSPEQKASALTRLMKECYTTASESRPSLRNVLTAVNKAFSAS</sequence>
<dbReference type="GO" id="GO:0007168">
    <property type="term" value="P:receptor guanylyl cyclase signaling pathway"/>
    <property type="evidence" value="ECO:0007669"/>
    <property type="project" value="TreeGrafter"/>
</dbReference>
<name>W2TSE7_NECAM</name>
<dbReference type="InterPro" id="IPR011009">
    <property type="entry name" value="Kinase-like_dom_sf"/>
</dbReference>
<evidence type="ECO:0000256" key="2">
    <source>
        <dbReference type="ARBA" id="ARBA00012202"/>
    </source>
</evidence>
<dbReference type="GO" id="GO:0004672">
    <property type="term" value="F:protein kinase activity"/>
    <property type="evidence" value="ECO:0007669"/>
    <property type="project" value="InterPro"/>
</dbReference>
<keyword evidence="3" id="KW-0547">Nucleotide-binding</keyword>
<evidence type="ECO:0000256" key="3">
    <source>
        <dbReference type="ARBA" id="ARBA00022741"/>
    </source>
</evidence>
<keyword evidence="5" id="KW-0141">cGMP biosynthesis</keyword>
<keyword evidence="8" id="KW-1185">Reference proteome</keyword>
<protein>
    <recommendedName>
        <fullName evidence="2">guanylate cyclase</fullName>
        <ecNumber evidence="2">4.6.1.2</ecNumber>
    </recommendedName>
</protein>
<dbReference type="GO" id="GO:0004383">
    <property type="term" value="F:guanylate cyclase activity"/>
    <property type="evidence" value="ECO:0007669"/>
    <property type="project" value="UniProtKB-EC"/>
</dbReference>
<organism evidence="7 8">
    <name type="scientific">Necator americanus</name>
    <name type="common">Human hookworm</name>
    <dbReference type="NCBI Taxonomy" id="51031"/>
    <lineage>
        <taxon>Eukaryota</taxon>
        <taxon>Metazoa</taxon>
        <taxon>Ecdysozoa</taxon>
        <taxon>Nematoda</taxon>
        <taxon>Chromadorea</taxon>
        <taxon>Rhabditida</taxon>
        <taxon>Rhabditina</taxon>
        <taxon>Rhabditomorpha</taxon>
        <taxon>Strongyloidea</taxon>
        <taxon>Ancylostomatidae</taxon>
        <taxon>Bunostominae</taxon>
        <taxon>Necator</taxon>
    </lineage>
</organism>
<dbReference type="EMBL" id="KI657838">
    <property type="protein sequence ID" value="ETN84985.1"/>
    <property type="molecule type" value="Genomic_DNA"/>
</dbReference>
<dbReference type="Gene3D" id="1.10.510.10">
    <property type="entry name" value="Transferase(Phosphotransferase) domain 1"/>
    <property type="match status" value="1"/>
</dbReference>
<keyword evidence="4" id="KW-0456">Lyase</keyword>
<evidence type="ECO:0000256" key="4">
    <source>
        <dbReference type="ARBA" id="ARBA00023239"/>
    </source>
</evidence>
<dbReference type="GO" id="GO:0005886">
    <property type="term" value="C:plasma membrane"/>
    <property type="evidence" value="ECO:0007669"/>
    <property type="project" value="TreeGrafter"/>
</dbReference>